<reference evidence="2" key="1">
    <citation type="submission" date="2024-07" db="EMBL/GenBank/DDBJ databases">
        <title>Two chromosome-level genome assemblies of Korean endemic species Abeliophyllum distichum and Forsythia ovata (Oleaceae).</title>
        <authorList>
            <person name="Jang H."/>
        </authorList>
    </citation>
    <scope>NUCLEOTIDE SEQUENCE [LARGE SCALE GENOMIC DNA]</scope>
</reference>
<evidence type="ECO:0000313" key="2">
    <source>
        <dbReference type="Proteomes" id="UP001604336"/>
    </source>
</evidence>
<dbReference type="EMBL" id="JBFOLK010000002">
    <property type="protein sequence ID" value="KAL2533714.1"/>
    <property type="molecule type" value="Genomic_DNA"/>
</dbReference>
<sequence>MEYNFTQGPLPLGLSHLAACSSHEAQLCSRTFPTGTRPPCSLLLPWSTASLKGHSHWDLATLQLVPPMEHSFAQRPPPLGLRSRASSTGTWPPCILLPQVAQLRLRASPTGTRPPCSLLFPWSTALLKGLSHWDSTTLQLAPSMEHSFAQGPLPLGLCHLASCSSHGVQLRSRASPTGTRPPCSFLLPWSTALLKGLPHWDSTTLQLSPPMEHSFAQGPPTLGLGHLAACSSHGAQLRSTASSTRTSLKGLPHWDLATLHLALPISTASPKGLPHWDSTTLQLAPPMEHSFAQGPPPLGLGHLAASFSYVVQLRLRASPTGTRSPCSLFLSWSKLCSRASPLGLGHLVACSSHRAHLCSRTSPTGTRPPCSLLLSWSTAPPKGLPHWDSATLHFAPPMEHSSAEGPLLLGLGHLAACSSRGAQLCSRASPTGTRPPCSLLLP</sequence>
<evidence type="ECO:0000313" key="1">
    <source>
        <dbReference type="EMBL" id="KAL2533714.1"/>
    </source>
</evidence>
<comment type="caution">
    <text evidence="1">The sequence shown here is derived from an EMBL/GenBank/DDBJ whole genome shotgun (WGS) entry which is preliminary data.</text>
</comment>
<dbReference type="AlphaFoldDB" id="A0ABD1V8P4"/>
<dbReference type="Proteomes" id="UP001604336">
    <property type="component" value="Unassembled WGS sequence"/>
</dbReference>
<name>A0ABD1V8P4_9LAMI</name>
<protein>
    <submittedName>
        <fullName evidence="1">Uncharacterized protein</fullName>
    </submittedName>
</protein>
<proteinExistence type="predicted"/>
<organism evidence="1 2">
    <name type="scientific">Abeliophyllum distichum</name>
    <dbReference type="NCBI Taxonomy" id="126358"/>
    <lineage>
        <taxon>Eukaryota</taxon>
        <taxon>Viridiplantae</taxon>
        <taxon>Streptophyta</taxon>
        <taxon>Embryophyta</taxon>
        <taxon>Tracheophyta</taxon>
        <taxon>Spermatophyta</taxon>
        <taxon>Magnoliopsida</taxon>
        <taxon>eudicotyledons</taxon>
        <taxon>Gunneridae</taxon>
        <taxon>Pentapetalae</taxon>
        <taxon>asterids</taxon>
        <taxon>lamiids</taxon>
        <taxon>Lamiales</taxon>
        <taxon>Oleaceae</taxon>
        <taxon>Forsythieae</taxon>
        <taxon>Abeliophyllum</taxon>
    </lineage>
</organism>
<accession>A0ABD1V8P4</accession>
<keyword evidence="2" id="KW-1185">Reference proteome</keyword>
<gene>
    <name evidence="1" type="ORF">Adt_07065</name>
</gene>